<evidence type="ECO:0000313" key="4">
    <source>
        <dbReference type="EMBL" id="EFB91701.1"/>
    </source>
</evidence>
<dbReference type="PROSITE" id="PS00211">
    <property type="entry name" value="ABC_TRANSPORTER_1"/>
    <property type="match status" value="1"/>
</dbReference>
<dbReference type="CDD" id="cd03214">
    <property type="entry name" value="ABC_Iron-Siderophores_B12_Hemin"/>
    <property type="match status" value="1"/>
</dbReference>
<dbReference type="EMBL" id="ADFP01000023">
    <property type="protein sequence ID" value="EFB91701.1"/>
    <property type="molecule type" value="Genomic_DNA"/>
</dbReference>
<dbReference type="GO" id="GO:0005524">
    <property type="term" value="F:ATP binding"/>
    <property type="evidence" value="ECO:0007669"/>
    <property type="project" value="UniProtKB-KW"/>
</dbReference>
<dbReference type="InterPro" id="IPR003439">
    <property type="entry name" value="ABC_transporter-like_ATP-bd"/>
</dbReference>
<proteinExistence type="predicted"/>
<evidence type="ECO:0000256" key="1">
    <source>
        <dbReference type="ARBA" id="ARBA00022741"/>
    </source>
</evidence>
<sequence>MKLAVTSLRWGVGAGDIVRGVDLNVERGEFVGVIGPNGSGKSSLLRCAYRVNKPRFGSILLDGEEVWKLRAREFARRAAAVPQEMPGQFDFTVREIAAMGRYPHKKALQRDDAHDFALVDRALEYVGMLDRAGRSFASLSGGEKQRALIARAIAQEADFLILDEPTNHLDIYYQLEIMDLLRSLGVTSLVVMHDLNLAAQYCDRVYVMKDGHVFASGAPAAVLTPELIRAVYRVEAGVAPDPATKRPRISFLRRLGADESL</sequence>
<protein>
    <submittedName>
        <fullName evidence="4">ABC transporter, ATP-binding protein</fullName>
    </submittedName>
</protein>
<dbReference type="InterPro" id="IPR017871">
    <property type="entry name" value="ABC_transporter-like_CS"/>
</dbReference>
<dbReference type="Gene3D" id="3.40.50.300">
    <property type="entry name" value="P-loop containing nucleotide triphosphate hydrolases"/>
    <property type="match status" value="1"/>
</dbReference>
<evidence type="ECO:0000313" key="5">
    <source>
        <dbReference type="Proteomes" id="UP000006462"/>
    </source>
</evidence>
<organism evidence="4 5">
    <name type="scientific">Pyramidobacter piscolens W5455</name>
    <dbReference type="NCBI Taxonomy" id="352165"/>
    <lineage>
        <taxon>Bacteria</taxon>
        <taxon>Thermotogati</taxon>
        <taxon>Synergistota</taxon>
        <taxon>Synergistia</taxon>
        <taxon>Synergistales</taxon>
        <taxon>Dethiosulfovibrionaceae</taxon>
        <taxon>Pyramidobacter</taxon>
    </lineage>
</organism>
<dbReference type="SMART" id="SM00382">
    <property type="entry name" value="AAA"/>
    <property type="match status" value="1"/>
</dbReference>
<accession>A0ABP2HWZ7</accession>
<evidence type="ECO:0000256" key="2">
    <source>
        <dbReference type="ARBA" id="ARBA00022840"/>
    </source>
</evidence>
<dbReference type="GeneID" id="90987474"/>
<dbReference type="Proteomes" id="UP000006462">
    <property type="component" value="Unassembled WGS sequence"/>
</dbReference>
<keyword evidence="2 4" id="KW-0067">ATP-binding</keyword>
<reference evidence="4 5" key="1">
    <citation type="submission" date="2009-12" db="EMBL/GenBank/DDBJ databases">
        <authorList>
            <person name="Shrivastava S."/>
            <person name="Madupu R."/>
            <person name="Durkin A.S."/>
            <person name="Torralba M."/>
            <person name="Methe B."/>
            <person name="Sutton G.G."/>
            <person name="Strausberg R.L."/>
            <person name="Nelson K.E."/>
        </authorList>
    </citation>
    <scope>NUCLEOTIDE SEQUENCE [LARGE SCALE GENOMIC DNA]</scope>
    <source>
        <strain evidence="4 5">W5455</strain>
    </source>
</reference>
<keyword evidence="1" id="KW-0547">Nucleotide-binding</keyword>
<comment type="caution">
    <text evidence="4">The sequence shown here is derived from an EMBL/GenBank/DDBJ whole genome shotgun (WGS) entry which is preliminary data.</text>
</comment>
<dbReference type="SUPFAM" id="SSF52540">
    <property type="entry name" value="P-loop containing nucleoside triphosphate hydrolases"/>
    <property type="match status" value="1"/>
</dbReference>
<gene>
    <name evidence="4" type="ORF">HMPREF7215_1694</name>
</gene>
<dbReference type="PANTHER" id="PTHR42794">
    <property type="entry name" value="HEMIN IMPORT ATP-BINDING PROTEIN HMUV"/>
    <property type="match status" value="1"/>
</dbReference>
<feature type="domain" description="ABC transporter" evidence="3">
    <location>
        <begin position="3"/>
        <end position="235"/>
    </location>
</feature>
<dbReference type="PANTHER" id="PTHR42794:SF2">
    <property type="entry name" value="ABC TRANSPORTER ATP-BINDING PROTEIN"/>
    <property type="match status" value="1"/>
</dbReference>
<evidence type="ECO:0000259" key="3">
    <source>
        <dbReference type="PROSITE" id="PS50893"/>
    </source>
</evidence>
<name>A0ABP2HWZ7_9BACT</name>
<dbReference type="PROSITE" id="PS50893">
    <property type="entry name" value="ABC_TRANSPORTER_2"/>
    <property type="match status" value="1"/>
</dbReference>
<dbReference type="InterPro" id="IPR003593">
    <property type="entry name" value="AAA+_ATPase"/>
</dbReference>
<dbReference type="Pfam" id="PF00005">
    <property type="entry name" value="ABC_tran"/>
    <property type="match status" value="1"/>
</dbReference>
<keyword evidence="5" id="KW-1185">Reference proteome</keyword>
<dbReference type="InterPro" id="IPR027417">
    <property type="entry name" value="P-loop_NTPase"/>
</dbReference>
<dbReference type="RefSeq" id="WP_009163841.1">
    <property type="nucleotide sequence ID" value="NZ_ADFP01000023.1"/>
</dbReference>